<feature type="domain" description="DNA topoisomerase type IA zn finger" evidence="2">
    <location>
        <begin position="123"/>
        <end position="135"/>
    </location>
</feature>
<evidence type="ECO:0000256" key="1">
    <source>
        <dbReference type="SAM" id="MobiDB-lite"/>
    </source>
</evidence>
<dbReference type="Gene3D" id="2.70.180.20">
    <property type="match status" value="1"/>
</dbReference>
<dbReference type="InterPro" id="IPR049173">
    <property type="entry name" value="NucS_N_sf"/>
</dbReference>
<feature type="region of interest" description="Disordered" evidence="1">
    <location>
        <begin position="65"/>
        <end position="84"/>
    </location>
</feature>
<name>A0ABD5PG16_9EURY</name>
<comment type="caution">
    <text evidence="4">The sequence shown here is derived from an EMBL/GenBank/DDBJ whole genome shotgun (WGS) entry which is preliminary data.</text>
</comment>
<dbReference type="InterPro" id="IPR013498">
    <property type="entry name" value="Topo_IA_Znf"/>
</dbReference>
<keyword evidence="4" id="KW-0238">DNA-binding</keyword>
<feature type="domain" description="Endonuclease NucS N-terminal PH-like" evidence="3">
    <location>
        <begin position="6"/>
        <end position="63"/>
    </location>
</feature>
<dbReference type="InterPro" id="IPR048302">
    <property type="entry name" value="NucS_N"/>
</dbReference>
<evidence type="ECO:0000259" key="2">
    <source>
        <dbReference type="Pfam" id="PF01396"/>
    </source>
</evidence>
<organism evidence="4 5">
    <name type="scientific">Halobium salinum</name>
    <dbReference type="NCBI Taxonomy" id="1364940"/>
    <lineage>
        <taxon>Archaea</taxon>
        <taxon>Methanobacteriati</taxon>
        <taxon>Methanobacteriota</taxon>
        <taxon>Stenosarchaea group</taxon>
        <taxon>Halobacteria</taxon>
        <taxon>Halobacteriales</taxon>
        <taxon>Haloferacaceae</taxon>
        <taxon>Halobium</taxon>
    </lineage>
</organism>
<protein>
    <submittedName>
        <fullName evidence="4">Topoisomerase DNA-binding C4 zinc finger domain-containing protein</fullName>
    </submittedName>
</protein>
<dbReference type="RefSeq" id="WP_267621142.1">
    <property type="nucleotide sequence ID" value="NZ_JAODIW010000006.1"/>
</dbReference>
<reference evidence="4 5" key="1">
    <citation type="journal article" date="2019" name="Int. J. Syst. Evol. Microbiol.">
        <title>The Global Catalogue of Microorganisms (GCM) 10K type strain sequencing project: providing services to taxonomists for standard genome sequencing and annotation.</title>
        <authorList>
            <consortium name="The Broad Institute Genomics Platform"/>
            <consortium name="The Broad Institute Genome Sequencing Center for Infectious Disease"/>
            <person name="Wu L."/>
            <person name="Ma J."/>
        </authorList>
    </citation>
    <scope>NUCLEOTIDE SEQUENCE [LARGE SCALE GENOMIC DNA]</scope>
    <source>
        <strain evidence="4 5">CGMCC 1.12553</strain>
    </source>
</reference>
<keyword evidence="5" id="KW-1185">Reference proteome</keyword>
<evidence type="ECO:0000313" key="4">
    <source>
        <dbReference type="EMBL" id="MFC4359852.1"/>
    </source>
</evidence>
<sequence length="272" mass="28722">MTDTDAIRVFAGDCTVEFEGSRSRLQRGRVVVVVKPDRTVLVHDADGYQPVAWLTRPDELTIERAPAEADTGDETDTEAGENRTGAAEGFGLVARAGDQTLRVTSNAVSGDATYPAGDAGVPVGDCPDCGGALVRTGDDVRCLDCDASYRLPSGATVLDETCPDCGLPTMGVERGARFDLCVDRACDPLVPAVRERFDREWRCPDCGSDLRIVTGRGGRLIAGCDDYPDCETAFGVPSGVVAGECACGLPVFGTARGRRCLDGTCERFAGDE</sequence>
<dbReference type="Pfam" id="PF21003">
    <property type="entry name" value="NucS_N"/>
    <property type="match status" value="1"/>
</dbReference>
<feature type="compositionally biased region" description="Acidic residues" evidence="1">
    <location>
        <begin position="70"/>
        <end position="79"/>
    </location>
</feature>
<dbReference type="AlphaFoldDB" id="A0ABD5PG16"/>
<accession>A0ABD5PG16</accession>
<gene>
    <name evidence="4" type="ORF">ACFO0N_18050</name>
</gene>
<feature type="domain" description="DNA topoisomerase type IA zn finger" evidence="2">
    <location>
        <begin position="202"/>
        <end position="233"/>
    </location>
</feature>
<dbReference type="Proteomes" id="UP001595921">
    <property type="component" value="Unassembled WGS sequence"/>
</dbReference>
<evidence type="ECO:0000259" key="3">
    <source>
        <dbReference type="Pfam" id="PF21003"/>
    </source>
</evidence>
<dbReference type="EMBL" id="JBHSDS010000008">
    <property type="protein sequence ID" value="MFC4359852.1"/>
    <property type="molecule type" value="Genomic_DNA"/>
</dbReference>
<dbReference type="Pfam" id="PF01396">
    <property type="entry name" value="Zn_ribbon_Top1"/>
    <property type="match status" value="2"/>
</dbReference>
<evidence type="ECO:0000313" key="5">
    <source>
        <dbReference type="Proteomes" id="UP001595921"/>
    </source>
</evidence>
<dbReference type="GO" id="GO:0003677">
    <property type="term" value="F:DNA binding"/>
    <property type="evidence" value="ECO:0007669"/>
    <property type="project" value="UniProtKB-KW"/>
</dbReference>
<proteinExistence type="predicted"/>